<protein>
    <submittedName>
        <fullName evidence="2">Uncharacterized protein</fullName>
    </submittedName>
</protein>
<dbReference type="AlphaFoldDB" id="A7I8Q5"/>
<keyword evidence="1" id="KW-1133">Transmembrane helix</keyword>
<evidence type="ECO:0000313" key="2">
    <source>
        <dbReference type="EMBL" id="ABS56116.1"/>
    </source>
</evidence>
<gene>
    <name evidence="2" type="ordered locus">Mboo_1599</name>
</gene>
<name>A7I8Q5_METB6</name>
<dbReference type="EMBL" id="CP000780">
    <property type="protein sequence ID" value="ABS56116.1"/>
    <property type="molecule type" value="Genomic_DNA"/>
</dbReference>
<dbReference type="Proteomes" id="UP000002408">
    <property type="component" value="Chromosome"/>
</dbReference>
<dbReference type="RefSeq" id="WP_012107160.1">
    <property type="nucleotide sequence ID" value="NC_009712.1"/>
</dbReference>
<feature type="transmembrane region" description="Helical" evidence="1">
    <location>
        <begin position="5"/>
        <end position="22"/>
    </location>
</feature>
<keyword evidence="1" id="KW-0812">Transmembrane</keyword>
<accession>A7I8Q5</accession>
<evidence type="ECO:0000256" key="1">
    <source>
        <dbReference type="SAM" id="Phobius"/>
    </source>
</evidence>
<reference evidence="3" key="1">
    <citation type="journal article" date="2015" name="Microbiology">
        <title>Genome of Methanoregula boonei 6A8 reveals adaptations to oligotrophic peatland environments.</title>
        <authorList>
            <person name="Braeuer S."/>
            <person name="Cadillo-Quiroz H."/>
            <person name="Kyrpides N."/>
            <person name="Woyke T."/>
            <person name="Goodwin L."/>
            <person name="Detter C."/>
            <person name="Podell S."/>
            <person name="Yavitt J.B."/>
            <person name="Zinder S.H."/>
        </authorList>
    </citation>
    <scope>NUCLEOTIDE SEQUENCE [LARGE SCALE GENOMIC DNA]</scope>
    <source>
        <strain evidence="3">DSM 21154 / JCM 14090 / 6A8</strain>
    </source>
</reference>
<dbReference type="HOGENOM" id="CLU_2893217_0_0_2"/>
<sequence length="62" mass="6743" precursor="true">MSKMVMVAVWILIGLLLIIAGVTSMMTLYITGICLILAGLLIIIVAIKKALWKKPEMMAPAK</sequence>
<dbReference type="STRING" id="456442.Mboo_1599"/>
<dbReference type="KEGG" id="mbn:Mboo_1599"/>
<keyword evidence="3" id="KW-1185">Reference proteome</keyword>
<feature type="transmembrane region" description="Helical" evidence="1">
    <location>
        <begin position="28"/>
        <end position="47"/>
    </location>
</feature>
<evidence type="ECO:0000313" key="3">
    <source>
        <dbReference type="Proteomes" id="UP000002408"/>
    </source>
</evidence>
<dbReference type="GeneID" id="5410913"/>
<organism evidence="2 3">
    <name type="scientific">Methanoregula boonei (strain DSM 21154 / JCM 14090 / 6A8)</name>
    <dbReference type="NCBI Taxonomy" id="456442"/>
    <lineage>
        <taxon>Archaea</taxon>
        <taxon>Methanobacteriati</taxon>
        <taxon>Methanobacteriota</taxon>
        <taxon>Stenosarchaea group</taxon>
        <taxon>Methanomicrobia</taxon>
        <taxon>Methanomicrobiales</taxon>
        <taxon>Methanoregulaceae</taxon>
        <taxon>Methanoregula</taxon>
    </lineage>
</organism>
<proteinExistence type="predicted"/>
<keyword evidence="1" id="KW-0472">Membrane</keyword>